<keyword evidence="2" id="KW-0645">Protease</keyword>
<sequence>MRQLSNYLQLPWPGRLVQIGLIGLMLILFASCVYVPPGQDFVTSGHMGYCNDNRNILCKMSIETVHGTVVDSRSGEPLEGVLIMGYWPKMMTSPHWRATVGVAHLAETSSDASGRFEIPACKPPCKVDGFFAYYQPDILFFKAGYYPKALSNPISEVHYDPRSSEHILWRWGWNGKTIELEPVSDENDPRLEAAYSLSPRLYLNDNCNWMKIPKTLMFKAQQMQLRERDKEKTAMPVSEYLTGLYLEKQKKCHPDPASYLKEAVRYE</sequence>
<dbReference type="InterPro" id="IPR008969">
    <property type="entry name" value="CarboxyPept-like_regulatory"/>
</dbReference>
<evidence type="ECO:0000313" key="2">
    <source>
        <dbReference type="EMBL" id="MCG7980777.1"/>
    </source>
</evidence>
<dbReference type="PROSITE" id="PS51257">
    <property type="entry name" value="PROKAR_LIPOPROTEIN"/>
    <property type="match status" value="1"/>
</dbReference>
<evidence type="ECO:0000313" key="3">
    <source>
        <dbReference type="Proteomes" id="UP000886674"/>
    </source>
</evidence>
<gene>
    <name evidence="2" type="ORF">JAY77_21850</name>
</gene>
<comment type="caution">
    <text evidence="2">The sequence shown here is derived from an EMBL/GenBank/DDBJ whole genome shotgun (WGS) entry which is preliminary data.</text>
</comment>
<dbReference type="AlphaFoldDB" id="A0A9E4NPR8"/>
<keyword evidence="2" id="KW-0121">Carboxypeptidase</keyword>
<protein>
    <submittedName>
        <fullName evidence="2">Carboxypeptidase-like regulatory domain-containing protein</fullName>
    </submittedName>
</protein>
<organism evidence="2 3">
    <name type="scientific">Candidatus Thiodiazotropha taylori</name>
    <dbReference type="NCBI Taxonomy" id="2792791"/>
    <lineage>
        <taxon>Bacteria</taxon>
        <taxon>Pseudomonadati</taxon>
        <taxon>Pseudomonadota</taxon>
        <taxon>Gammaproteobacteria</taxon>
        <taxon>Chromatiales</taxon>
        <taxon>Sedimenticolaceae</taxon>
        <taxon>Candidatus Thiodiazotropha</taxon>
    </lineage>
</organism>
<dbReference type="EMBL" id="JAEPCR010000154">
    <property type="protein sequence ID" value="MCG7980777.1"/>
    <property type="molecule type" value="Genomic_DNA"/>
</dbReference>
<name>A0A9E4NPR8_9GAMM</name>
<dbReference type="SUPFAM" id="SSF49464">
    <property type="entry name" value="Carboxypeptidase regulatory domain-like"/>
    <property type="match status" value="1"/>
</dbReference>
<dbReference type="GO" id="GO:0004180">
    <property type="term" value="F:carboxypeptidase activity"/>
    <property type="evidence" value="ECO:0007669"/>
    <property type="project" value="UniProtKB-KW"/>
</dbReference>
<reference evidence="2" key="1">
    <citation type="journal article" date="2021" name="Proc. Natl. Acad. Sci. U.S.A.">
        <title>Global biogeography of chemosynthetic symbionts reveals both localized and globally distributed symbiont groups. .</title>
        <authorList>
            <person name="Osvatic J.T."/>
            <person name="Wilkins L.G.E."/>
            <person name="Leibrecht L."/>
            <person name="Leray M."/>
            <person name="Zauner S."/>
            <person name="Polzin J."/>
            <person name="Camacho Y."/>
            <person name="Gros O."/>
            <person name="van Gils J.A."/>
            <person name="Eisen J.A."/>
            <person name="Petersen J.M."/>
            <person name="Yuen B."/>
        </authorList>
    </citation>
    <scope>NUCLEOTIDE SEQUENCE</scope>
    <source>
        <strain evidence="2">MAGclacostrist055</strain>
    </source>
</reference>
<keyword evidence="2" id="KW-0378">Hydrolase</keyword>
<keyword evidence="1" id="KW-0472">Membrane</keyword>
<dbReference type="Proteomes" id="UP000886674">
    <property type="component" value="Unassembled WGS sequence"/>
</dbReference>
<proteinExistence type="predicted"/>
<feature type="transmembrane region" description="Helical" evidence="1">
    <location>
        <begin position="16"/>
        <end position="35"/>
    </location>
</feature>
<keyword evidence="1" id="KW-1133">Transmembrane helix</keyword>
<keyword evidence="1" id="KW-0812">Transmembrane</keyword>
<evidence type="ECO:0000256" key="1">
    <source>
        <dbReference type="SAM" id="Phobius"/>
    </source>
</evidence>
<accession>A0A9E4NPR8</accession>